<keyword evidence="8" id="KW-1185">Reference proteome</keyword>
<comment type="similarity">
    <text evidence="1">Belongs to the CCDC39 family.</text>
</comment>
<dbReference type="GO" id="GO:0005576">
    <property type="term" value="C:extracellular region"/>
    <property type="evidence" value="ECO:0007669"/>
    <property type="project" value="GOC"/>
</dbReference>
<evidence type="ECO:0000256" key="5">
    <source>
        <dbReference type="SAM" id="Coils"/>
    </source>
</evidence>
<feature type="region of interest" description="Disordered" evidence="6">
    <location>
        <begin position="870"/>
        <end position="915"/>
    </location>
</feature>
<dbReference type="GO" id="GO:0060287">
    <property type="term" value="P:epithelial cilium movement involved in determination of left/right asymmetry"/>
    <property type="evidence" value="ECO:0007669"/>
    <property type="project" value="TreeGrafter"/>
</dbReference>
<sequence length="954" mass="110082">MSSTLPTVLSDIGWDTRYAIPELNAENKLLLEEVCKAEKKLMDLDNKVQKTQEKKQSMTEYLKSAKQELEYTEALLRAKEREVELEKHLTAVAERESGRLTQQAAKIQKELRSLKEKKEAIEKNIFKAKEKLEEFKYQMNWDQQTLDAFLEESTRKEEDTMAIIKYAQQDEHRIKSLTLAIEKKSLEANEKRKALEKEMTETTSAQMGLDKTTENLQQVHLETQQLIHQWGNSIKQMKRQDSEMQQCALQLAQANQRIRENTAAVSESKHLLDIQKNNNKEIERKLAAAKTQSAKLRQDLKEQETNFIRLQDELNSYKHTLNRSSSDVKALMSVISKKKKNLQDNNEKLKEARAYNSALEEKLKVVTQTALSEEERAAQMEQFLKETEQVIKELDVLQQNLTGELLRHRQQLQLVKAKEKEFIMQVSRSKATISGLQNQLSKLEKELMKQQQTMKNQDTEIMRLNIKLAQLQGDIHSEERQMLDTKIAELHNDLEEKKKTDKMLSNALKECEDGIRCLRREMEKSEAQKNNLNDEVKKLEFLCEGNEKELKRVSLRKQDNMVEQKITLIGVKRVRDLLYSKADTVLSLEKRKLELQKAMKERENEIRAYIKMLSQQLKTTEQEKQRLSAELHEKLTRIDKMKSRFEVMILQMAPPEGEEEKSQAYYITKAAQEKEELKQKGDDLDAKVRKMELETKALENTILLFNSGLSSFRSSLCKVKESTPEYQEKLKLEEQLRAAEEMLKYKKQQVQDLQQDLQDMNCTLEALLQEEQAEKEKLRHKQTLTSKLNKDIASLQEKIARATKQCSKQTKEIRSAKNTKTETLEEQDIKLKELKEFNKNINKMLNEAMEHDSELRSVLEKYLLQADLHLPSPSSTASSQRSSRTNSSRSSASLRSPLSSAGSSPKGSGLSSPQLKTINLDLDLTGAFPPLIPSRASTSASSSSGSSSSRKSKH</sequence>
<comment type="function">
    <text evidence="4">Required for assembly of dynein regulatory complex (DRC) and inner dynein arm (IDA) complexes, which are responsible for ciliary beat regulation, thereby playing a central role in motility in cilia and flagella. Probably acts together with CCDC40 to form a molecular ruler that determines the 96 nanometer (nm) repeat length and arrangements of components in cilia and flagella. Not required for outer dynein arm complexes assembly.</text>
</comment>
<dbReference type="GO" id="GO:0060285">
    <property type="term" value="P:cilium-dependent cell motility"/>
    <property type="evidence" value="ECO:0007669"/>
    <property type="project" value="TreeGrafter"/>
</dbReference>
<reference evidence="7" key="1">
    <citation type="submission" date="2025-08" db="UniProtKB">
        <authorList>
            <consortium name="Ensembl"/>
        </authorList>
    </citation>
    <scope>IDENTIFICATION</scope>
</reference>
<feature type="region of interest" description="Disordered" evidence="6">
    <location>
        <begin position="806"/>
        <end position="825"/>
    </location>
</feature>
<feature type="compositionally biased region" description="Low complexity" evidence="6">
    <location>
        <begin position="870"/>
        <end position="912"/>
    </location>
</feature>
<protein>
    <recommendedName>
        <fullName evidence="2">Coiled-coil domain-containing protein 39</fullName>
    </recommendedName>
</protein>
<evidence type="ECO:0000313" key="8">
    <source>
        <dbReference type="Proteomes" id="UP000264800"/>
    </source>
</evidence>
<dbReference type="Pfam" id="PF24161">
    <property type="entry name" value="CCDC39"/>
    <property type="match status" value="1"/>
</dbReference>
<dbReference type="GO" id="GO:0005930">
    <property type="term" value="C:axoneme"/>
    <property type="evidence" value="ECO:0007669"/>
    <property type="project" value="InterPro"/>
</dbReference>
<dbReference type="GeneID" id="108238247"/>
<proteinExistence type="inferred from homology"/>
<dbReference type="STRING" id="37003.ENSKMAP00000005228"/>
<evidence type="ECO:0000256" key="4">
    <source>
        <dbReference type="ARBA" id="ARBA00045182"/>
    </source>
</evidence>
<feature type="coiled-coil region" evidence="5">
    <location>
        <begin position="237"/>
        <end position="549"/>
    </location>
</feature>
<evidence type="ECO:0000313" key="7">
    <source>
        <dbReference type="Ensembl" id="ENSKMAP00000005228.1"/>
    </source>
</evidence>
<dbReference type="KEGG" id="kmr:108238247"/>
<evidence type="ECO:0000256" key="1">
    <source>
        <dbReference type="ARBA" id="ARBA00005805"/>
    </source>
</evidence>
<feature type="region of interest" description="Disordered" evidence="6">
    <location>
        <begin position="929"/>
        <end position="954"/>
    </location>
</feature>
<dbReference type="OrthoDB" id="10259720at2759"/>
<dbReference type="AlphaFoldDB" id="A0A3Q2ZN84"/>
<reference evidence="7" key="2">
    <citation type="submission" date="2025-09" db="UniProtKB">
        <authorList>
            <consortium name="Ensembl"/>
        </authorList>
    </citation>
    <scope>IDENTIFICATION</scope>
</reference>
<dbReference type="OMA" id="NSKNCDE"/>
<accession>A0A3Q2ZN84</accession>
<feature type="compositionally biased region" description="Low complexity" evidence="6">
    <location>
        <begin position="934"/>
        <end position="954"/>
    </location>
</feature>
<dbReference type="GO" id="GO:0036159">
    <property type="term" value="P:inner dynein arm assembly"/>
    <property type="evidence" value="ECO:0007669"/>
    <property type="project" value="InterPro"/>
</dbReference>
<evidence type="ECO:0000256" key="2">
    <source>
        <dbReference type="ARBA" id="ARBA00016725"/>
    </source>
</evidence>
<keyword evidence="3 5" id="KW-0175">Coiled coil</keyword>
<dbReference type="PANTHER" id="PTHR18962:SF0">
    <property type="entry name" value="COILED-COIL DOMAIN-CONTAINING PROTEIN 39"/>
    <property type="match status" value="1"/>
</dbReference>
<evidence type="ECO:0000256" key="3">
    <source>
        <dbReference type="ARBA" id="ARBA00023054"/>
    </source>
</evidence>
<dbReference type="PANTHER" id="PTHR18962">
    <property type="entry name" value="COILED-COIL DOMAIN-CONTAINING PROTEIN 39"/>
    <property type="match status" value="1"/>
</dbReference>
<dbReference type="RefSeq" id="XP_017275697.1">
    <property type="nucleotide sequence ID" value="XM_017420208.3"/>
</dbReference>
<feature type="coiled-coil region" evidence="5">
    <location>
        <begin position="585"/>
        <end position="694"/>
    </location>
</feature>
<feature type="compositionally biased region" description="Basic and acidic residues" evidence="6">
    <location>
        <begin position="809"/>
        <end position="825"/>
    </location>
</feature>
<dbReference type="Proteomes" id="UP000264800">
    <property type="component" value="Unplaced"/>
</dbReference>
<dbReference type="InterPro" id="IPR033290">
    <property type="entry name" value="CCDC39"/>
</dbReference>
<organism evidence="7 8">
    <name type="scientific">Kryptolebias marmoratus</name>
    <name type="common">Mangrove killifish</name>
    <name type="synonym">Rivulus marmoratus</name>
    <dbReference type="NCBI Taxonomy" id="37003"/>
    <lineage>
        <taxon>Eukaryota</taxon>
        <taxon>Metazoa</taxon>
        <taxon>Chordata</taxon>
        <taxon>Craniata</taxon>
        <taxon>Vertebrata</taxon>
        <taxon>Euteleostomi</taxon>
        <taxon>Actinopterygii</taxon>
        <taxon>Neopterygii</taxon>
        <taxon>Teleostei</taxon>
        <taxon>Neoteleostei</taxon>
        <taxon>Acanthomorphata</taxon>
        <taxon>Ovalentaria</taxon>
        <taxon>Atherinomorphae</taxon>
        <taxon>Cyprinodontiformes</taxon>
        <taxon>Rivulidae</taxon>
        <taxon>Kryptolebias</taxon>
    </lineage>
</organism>
<name>A0A3Q2ZN84_KRYMA</name>
<dbReference type="CTD" id="339829"/>
<evidence type="ECO:0000256" key="6">
    <source>
        <dbReference type="SAM" id="MobiDB-lite"/>
    </source>
</evidence>
<feature type="coiled-coil region" evidence="5">
    <location>
        <begin position="48"/>
        <end position="138"/>
    </location>
</feature>
<dbReference type="Ensembl" id="ENSKMAT00000005320.1">
    <property type="protein sequence ID" value="ENSKMAP00000005228.1"/>
    <property type="gene ID" value="ENSKMAG00000003971.1"/>
</dbReference>
<dbReference type="GeneTree" id="ENSGT00390000015010"/>